<dbReference type="PROSITE" id="PS51318">
    <property type="entry name" value="TAT"/>
    <property type="match status" value="1"/>
</dbReference>
<feature type="binding site" evidence="2">
    <location>
        <position position="183"/>
    </location>
    <ligand>
        <name>substrate</name>
    </ligand>
</feature>
<dbReference type="EMBL" id="WIVE01000057">
    <property type="protein sequence ID" value="MQX37824.1"/>
    <property type="molecule type" value="Genomic_DNA"/>
</dbReference>
<dbReference type="InterPro" id="IPR038404">
    <property type="entry name" value="TRAP_DctP_sf"/>
</dbReference>
<reference evidence="4 5" key="1">
    <citation type="submission" date="2019-10" db="EMBL/GenBank/DDBJ databases">
        <title>Draft whole-genome sequence of the purple nonsulfur photosynthetic bacterium Roseospira navarrensis DSM 15114.</title>
        <authorList>
            <person name="Kyndt J.A."/>
            <person name="Meyer T.E."/>
        </authorList>
    </citation>
    <scope>NUCLEOTIDE SEQUENCE [LARGE SCALE GENOMIC DNA]</scope>
    <source>
        <strain evidence="4 5">DSM 15114</strain>
    </source>
</reference>
<dbReference type="Gene3D" id="3.40.190.170">
    <property type="entry name" value="Bacterial extracellular solute-binding protein, family 7"/>
    <property type="match status" value="1"/>
</dbReference>
<comment type="caution">
    <text evidence="4">The sequence shown here is derived from an EMBL/GenBank/DDBJ whole genome shotgun (WGS) entry which is preliminary data.</text>
</comment>
<dbReference type="RefSeq" id="WP_153345696.1">
    <property type="nucleotide sequence ID" value="NZ_WIVE01000057.1"/>
</dbReference>
<keyword evidence="1" id="KW-0732">Signal</keyword>
<keyword evidence="3" id="KW-0479">Metal-binding</keyword>
<dbReference type="CDD" id="cd13604">
    <property type="entry name" value="PBP2_TRAP_ketoacid_lactate_like"/>
    <property type="match status" value="1"/>
</dbReference>
<feature type="binding site" evidence="3">
    <location>
        <position position="220"/>
    </location>
    <ligand>
        <name>substrate</name>
    </ligand>
</feature>
<feature type="binding site" evidence="3">
    <location>
        <position position="221"/>
    </location>
    <ligand>
        <name>Na(+)</name>
        <dbReference type="ChEBI" id="CHEBI:29101"/>
    </ligand>
</feature>
<feature type="binding site" evidence="2">
    <location>
        <position position="162"/>
    </location>
    <ligand>
        <name>substrate</name>
    </ligand>
</feature>
<dbReference type="PIRSF" id="PIRSF039026">
    <property type="entry name" value="SiaP"/>
    <property type="match status" value="1"/>
</dbReference>
<dbReference type="AlphaFoldDB" id="A0A7X2D3W6"/>
<proteinExistence type="predicted"/>
<dbReference type="OrthoDB" id="9780733at2"/>
<name>A0A7X2D3W6_9PROT</name>
<dbReference type="GO" id="GO:0055085">
    <property type="term" value="P:transmembrane transport"/>
    <property type="evidence" value="ECO:0007669"/>
    <property type="project" value="InterPro"/>
</dbReference>
<dbReference type="GO" id="GO:0046872">
    <property type="term" value="F:metal ion binding"/>
    <property type="evidence" value="ECO:0007669"/>
    <property type="project" value="UniProtKB-KW"/>
</dbReference>
<evidence type="ECO:0000313" key="4">
    <source>
        <dbReference type="EMBL" id="MQX37824.1"/>
    </source>
</evidence>
<dbReference type="InterPro" id="IPR006311">
    <property type="entry name" value="TAT_signal"/>
</dbReference>
<protein>
    <submittedName>
        <fullName evidence="4">ABC transporter substrate-binding protein</fullName>
    </submittedName>
</protein>
<dbReference type="NCBIfam" id="NF037995">
    <property type="entry name" value="TRAP_S1"/>
    <property type="match status" value="1"/>
</dbReference>
<dbReference type="Proteomes" id="UP000434582">
    <property type="component" value="Unassembled WGS sequence"/>
</dbReference>
<dbReference type="Gene3D" id="3.40.190.10">
    <property type="entry name" value="Periplasmic binding protein-like II"/>
    <property type="match status" value="1"/>
</dbReference>
<dbReference type="PANTHER" id="PTHR33376:SF5">
    <property type="entry name" value="EXTRACYTOPLASMIC SOLUTE RECEPTOR PROTEIN"/>
    <property type="match status" value="1"/>
</dbReference>
<evidence type="ECO:0000256" key="3">
    <source>
        <dbReference type="PIRSR" id="PIRSR039026-2"/>
    </source>
</evidence>
<dbReference type="InterPro" id="IPR026289">
    <property type="entry name" value="SBP_TakP-like"/>
</dbReference>
<keyword evidence="5" id="KW-1185">Reference proteome</keyword>
<feature type="binding site" evidence="3">
    <location>
        <position position="246"/>
    </location>
    <ligand>
        <name>substrate</name>
    </ligand>
</feature>
<organism evidence="4 5">
    <name type="scientific">Roseospira navarrensis</name>
    <dbReference type="NCBI Taxonomy" id="140058"/>
    <lineage>
        <taxon>Bacteria</taxon>
        <taxon>Pseudomonadati</taxon>
        <taxon>Pseudomonadota</taxon>
        <taxon>Alphaproteobacteria</taxon>
        <taxon>Rhodospirillales</taxon>
        <taxon>Rhodospirillaceae</taxon>
        <taxon>Roseospira</taxon>
    </lineage>
</organism>
<dbReference type="InterPro" id="IPR018389">
    <property type="entry name" value="DctP_fam"/>
</dbReference>
<evidence type="ECO:0000256" key="1">
    <source>
        <dbReference type="ARBA" id="ARBA00022729"/>
    </source>
</evidence>
<accession>A0A7X2D3W6</accession>
<dbReference type="Pfam" id="PF03480">
    <property type="entry name" value="DctP"/>
    <property type="match status" value="1"/>
</dbReference>
<dbReference type="PANTHER" id="PTHR33376">
    <property type="match status" value="1"/>
</dbReference>
<gene>
    <name evidence="4" type="ORF">GHC57_14990</name>
</gene>
<evidence type="ECO:0000313" key="5">
    <source>
        <dbReference type="Proteomes" id="UP000434582"/>
    </source>
</evidence>
<evidence type="ECO:0000256" key="2">
    <source>
        <dbReference type="PIRSR" id="PIRSR039026-1"/>
    </source>
</evidence>
<dbReference type="SUPFAM" id="SSF53850">
    <property type="entry name" value="Periplasmic binding protein-like II"/>
    <property type="match status" value="1"/>
</dbReference>
<sequence length="370" mass="39938">MKRREFLSGAAAAGAATGVSSLAAPAVARAQGASGEAMEWKMVTTWPKNAPGVGVNAQRFADAVTEMSGGRLTIRLFAAGELVPPFECLDAVQADTAQLAHSTPYYWVGKAPALNYFTTIPFGLMAWEMSAWIAFGGGQALWEEVYAPFNVVPFYVGNSGVQSGGWFNKEINTLDDIKGLKMRIAGSGGEVMRRLGAAVVLTPPGDIQPALMSGAVDAAEWVGPWLDIAFGLQKAAKYYYVPAFHEPGPGLEVIVNKERFAALPDDLKAIVRYAARATAETTLADFTYNNIKVFSEMQTAFPDIELRTFPDAVIAAMGEATREVVAEIAAKDEMAAKVHESFTAFNAMAEDYQRHFDLKTLQMRRQVMAG</sequence>
<dbReference type="GO" id="GO:0031317">
    <property type="term" value="C:tripartite ATP-independent periplasmic transporter complex"/>
    <property type="evidence" value="ECO:0007669"/>
    <property type="project" value="InterPro"/>
</dbReference>